<dbReference type="GO" id="GO:0051537">
    <property type="term" value="F:2 iron, 2 sulfur cluster binding"/>
    <property type="evidence" value="ECO:0007669"/>
    <property type="project" value="InterPro"/>
</dbReference>
<dbReference type="Gene3D" id="3.50.50.60">
    <property type="entry name" value="FAD/NAD(P)-binding domain"/>
    <property type="match status" value="2"/>
</dbReference>
<name>A0A0F9MKU0_9ZZZZ</name>
<dbReference type="PROSITE" id="PS51379">
    <property type="entry name" value="4FE4S_FER_2"/>
    <property type="match status" value="1"/>
</dbReference>
<organism evidence="3">
    <name type="scientific">marine sediment metagenome</name>
    <dbReference type="NCBI Taxonomy" id="412755"/>
    <lineage>
        <taxon>unclassified sequences</taxon>
        <taxon>metagenomes</taxon>
        <taxon>ecological metagenomes</taxon>
    </lineage>
</organism>
<evidence type="ECO:0000259" key="2">
    <source>
        <dbReference type="PROSITE" id="PS51379"/>
    </source>
</evidence>
<evidence type="ECO:0000313" key="3">
    <source>
        <dbReference type="EMBL" id="KKN07925.1"/>
    </source>
</evidence>
<dbReference type="InterPro" id="IPR042204">
    <property type="entry name" value="2Fe-2S-bd_N"/>
</dbReference>
<dbReference type="GO" id="GO:0016491">
    <property type="term" value="F:oxidoreductase activity"/>
    <property type="evidence" value="ECO:0007669"/>
    <property type="project" value="UniProtKB-KW"/>
</dbReference>
<accession>A0A0F9MKU0</accession>
<sequence>MENITQHPILEIPERKKINFYFDAKEYTGFEGIVISSALFLNKIRIFGHHIRDGSPQGLFCSNGQCSQCNVIVNSIPVKACMTPLQEGMTIESCNGLPELPPEDYPVDVGDAEIIDIEVLIIGAGPAGMSATKTLGENNLKIILVDDKDRLGGKLILQTHKFFGSQEDVYAGKRGIEIAKILGQQVQSLPNAQIWLNSVCLAVFSDGFVGILKNNKEYVLVKPKYLLIATGAREKMLVFPGNTLPGVYGAGAFQTLVNRDLVKPADRIFIVGGGNVGLIAGYHAIQAGIEVIGLLEAMYQCGGYKVHEDKLRHLGVPIYTNHTIVSANGKDKVESITIGQLDKNKKIIAGTEKTLLCDTILIAVGLNPVDEFYQKAQEYGLKVWVAGDAQEIAEASAAIFTGRIEALNILQDKGIHFSENLEDFQRFAELMKAKPPLPIKADFQFKEEGIYPVFYCTQEIPCNPCTSVCEQEQIETVDDLINKLPYFKGEKDCVGCGKCIAVCPGLAVVLHDYRKDKDNPLVTFPLELTNTKLEKGQKIIVVSNEKELGEFEIQRSRILKEFPKTHLITIKLSSAMAKKAVAIKILKNNYNEPIDSYQKSFTEDATIVCRCERVSVGEIRKWIQSGVKDFNELKALTKAGMGSCGAKTCTSLIYQIFREEGIPVEHITSGTKRPLFIEVPMGIFARVKNKKESR</sequence>
<dbReference type="InterPro" id="IPR036010">
    <property type="entry name" value="2Fe-2S_ferredoxin-like_sf"/>
</dbReference>
<dbReference type="PANTHER" id="PTHR42949:SF3">
    <property type="entry name" value="ANAEROBIC GLYCEROL-3-PHOSPHATE DEHYDROGENASE SUBUNIT B"/>
    <property type="match status" value="1"/>
</dbReference>
<dbReference type="SUPFAM" id="SSF51905">
    <property type="entry name" value="FAD/NAD(P)-binding domain"/>
    <property type="match status" value="1"/>
</dbReference>
<dbReference type="Gene3D" id="3.30.70.20">
    <property type="match status" value="1"/>
</dbReference>
<dbReference type="PRINTS" id="PR00368">
    <property type="entry name" value="FADPNR"/>
</dbReference>
<dbReference type="InterPro" id="IPR017896">
    <property type="entry name" value="4Fe4S_Fe-S-bd"/>
</dbReference>
<dbReference type="InterPro" id="IPR036188">
    <property type="entry name" value="FAD/NAD-bd_sf"/>
</dbReference>
<comment type="caution">
    <text evidence="3">The sequence shown here is derived from an EMBL/GenBank/DDBJ whole genome shotgun (WGS) entry which is preliminary data.</text>
</comment>
<dbReference type="InterPro" id="IPR006058">
    <property type="entry name" value="2Fe2S_fd_BS"/>
</dbReference>
<dbReference type="CDD" id="cd19946">
    <property type="entry name" value="GlpA-like_Fer2_BFD-like"/>
    <property type="match status" value="1"/>
</dbReference>
<dbReference type="SUPFAM" id="SSF54292">
    <property type="entry name" value="2Fe-2S ferredoxin-like"/>
    <property type="match status" value="1"/>
</dbReference>
<keyword evidence="1" id="KW-0560">Oxidoreductase</keyword>
<dbReference type="PANTHER" id="PTHR42949">
    <property type="entry name" value="ANAEROBIC GLYCEROL-3-PHOSPHATE DEHYDROGENASE SUBUNIT B"/>
    <property type="match status" value="1"/>
</dbReference>
<feature type="domain" description="4Fe-4S ferredoxin-type" evidence="2">
    <location>
        <begin position="483"/>
        <end position="513"/>
    </location>
</feature>
<dbReference type="InterPro" id="IPR023753">
    <property type="entry name" value="FAD/NAD-binding_dom"/>
</dbReference>
<dbReference type="InterPro" id="IPR017900">
    <property type="entry name" value="4Fe4S_Fe_S_CS"/>
</dbReference>
<dbReference type="Gene3D" id="1.10.10.1100">
    <property type="entry name" value="BFD-like [2Fe-2S]-binding domain"/>
    <property type="match status" value="1"/>
</dbReference>
<protein>
    <recommendedName>
        <fullName evidence="2">4Fe-4S ferredoxin-type domain-containing protein</fullName>
    </recommendedName>
</protein>
<dbReference type="Pfam" id="PF07992">
    <property type="entry name" value="Pyr_redox_2"/>
    <property type="match status" value="1"/>
</dbReference>
<dbReference type="EMBL" id="LAZR01004514">
    <property type="protein sequence ID" value="KKN07925.1"/>
    <property type="molecule type" value="Genomic_DNA"/>
</dbReference>
<dbReference type="InterPro" id="IPR051691">
    <property type="entry name" value="Metab_Enz_Cyan_OpOx_G3PDH"/>
</dbReference>
<dbReference type="InterPro" id="IPR041854">
    <property type="entry name" value="BFD-like_2Fe2S-bd_dom_sf"/>
</dbReference>
<reference evidence="3" key="1">
    <citation type="journal article" date="2015" name="Nature">
        <title>Complex archaea that bridge the gap between prokaryotes and eukaryotes.</title>
        <authorList>
            <person name="Spang A."/>
            <person name="Saw J.H."/>
            <person name="Jorgensen S.L."/>
            <person name="Zaremba-Niedzwiedzka K."/>
            <person name="Martijn J."/>
            <person name="Lind A.E."/>
            <person name="van Eijk R."/>
            <person name="Schleper C."/>
            <person name="Guy L."/>
            <person name="Ettema T.J."/>
        </authorList>
    </citation>
    <scope>NUCLEOTIDE SEQUENCE</scope>
</reference>
<dbReference type="Pfam" id="PF04324">
    <property type="entry name" value="Fer2_BFD"/>
    <property type="match status" value="1"/>
</dbReference>
<dbReference type="PRINTS" id="PR00469">
    <property type="entry name" value="PNDRDTASEII"/>
</dbReference>
<dbReference type="SUPFAM" id="SSF54862">
    <property type="entry name" value="4Fe-4S ferredoxins"/>
    <property type="match status" value="1"/>
</dbReference>
<evidence type="ECO:0000256" key="1">
    <source>
        <dbReference type="ARBA" id="ARBA00023002"/>
    </source>
</evidence>
<dbReference type="AlphaFoldDB" id="A0A0F9MKU0"/>
<dbReference type="InterPro" id="IPR007419">
    <property type="entry name" value="BFD-like_2Fe2S-bd_dom"/>
</dbReference>
<dbReference type="Gene3D" id="3.10.20.440">
    <property type="entry name" value="2Fe-2S iron-sulphur cluster binding domain, sarcosine oxidase, alpha subunit, N-terminal domain"/>
    <property type="match status" value="1"/>
</dbReference>
<dbReference type="Pfam" id="PF13510">
    <property type="entry name" value="Fer2_4"/>
    <property type="match status" value="1"/>
</dbReference>
<gene>
    <name evidence="3" type="ORF">LCGC14_1061940</name>
</gene>
<dbReference type="PROSITE" id="PS00197">
    <property type="entry name" value="2FE2S_FER_1"/>
    <property type="match status" value="1"/>
</dbReference>
<dbReference type="PROSITE" id="PS00198">
    <property type="entry name" value="4FE4S_FER_1"/>
    <property type="match status" value="1"/>
</dbReference>
<proteinExistence type="predicted"/>